<dbReference type="EMBL" id="CP090174">
    <property type="protein sequence ID" value="UJO24619.1"/>
    <property type="molecule type" value="Genomic_DNA"/>
</dbReference>
<dbReference type="Proteomes" id="UP000756132">
    <property type="component" value="Chromosome 12"/>
</dbReference>
<dbReference type="GeneID" id="71993762"/>
<reference evidence="2" key="2">
    <citation type="journal article" date="2022" name="Microb. Genom.">
        <title>A chromosome-scale genome assembly of the tomato pathogen Cladosporium fulvum reveals a compartmentalized genome architecture and the presence of a dispensable chromosome.</title>
        <authorList>
            <person name="Zaccaron A.Z."/>
            <person name="Chen L.H."/>
            <person name="Samaras A."/>
            <person name="Stergiopoulos I."/>
        </authorList>
    </citation>
    <scope>NUCLEOTIDE SEQUENCE</scope>
    <source>
        <strain evidence="2">Race5_Kim</strain>
    </source>
</reference>
<evidence type="ECO:0000313" key="2">
    <source>
        <dbReference type="EMBL" id="UJO24619.1"/>
    </source>
</evidence>
<organism evidence="2 3">
    <name type="scientific">Passalora fulva</name>
    <name type="common">Tomato leaf mold</name>
    <name type="synonym">Cladosporium fulvum</name>
    <dbReference type="NCBI Taxonomy" id="5499"/>
    <lineage>
        <taxon>Eukaryota</taxon>
        <taxon>Fungi</taxon>
        <taxon>Dikarya</taxon>
        <taxon>Ascomycota</taxon>
        <taxon>Pezizomycotina</taxon>
        <taxon>Dothideomycetes</taxon>
        <taxon>Dothideomycetidae</taxon>
        <taxon>Mycosphaerellales</taxon>
        <taxon>Mycosphaerellaceae</taxon>
        <taxon>Fulvia</taxon>
    </lineage>
</organism>
<proteinExistence type="predicted"/>
<evidence type="ECO:0000313" key="3">
    <source>
        <dbReference type="Proteomes" id="UP000756132"/>
    </source>
</evidence>
<dbReference type="PANTHER" id="PTHR42085:SF2">
    <property type="entry name" value="F-BOX DOMAIN-CONTAINING PROTEIN"/>
    <property type="match status" value="1"/>
</dbReference>
<keyword evidence="3" id="KW-1185">Reference proteome</keyword>
<dbReference type="AlphaFoldDB" id="A0A9Q8PLK6"/>
<reference evidence="2" key="1">
    <citation type="submission" date="2021-12" db="EMBL/GenBank/DDBJ databases">
        <authorList>
            <person name="Zaccaron A."/>
            <person name="Stergiopoulos I."/>
        </authorList>
    </citation>
    <scope>NUCLEOTIDE SEQUENCE</scope>
    <source>
        <strain evidence="2">Race5_Kim</strain>
    </source>
</reference>
<sequence length="428" mass="49485">MAHGPRGRGRDADTSRHILDQGQARQSMQQTDHLSEDMDKMRLATPDASQDDLDGVTHYGNTQAIILPFYRTSDGLVARFSPRPVYMRPEDRITARKTKQDRVRVYTARLETDDYTRDRPASCAPAREALAKYGRHRILYNERVHASNYPFQRTRSKFLELPGELRNRIYRLTLVLEQPVEWAPKAGDEYEVKSAYHMAHEHRKKLQGVLNIARVNKQINREATDIFYGENQFRFTNSLGWYVLHSFLTMIGHKNAARLGHLTVCVPWRGHDEDVDSWDSSVVHGTDSGARQRPAAIRKVDLPIKATAPLRFEQARLACIQILQQCVDLRVLRIALPHTCRFEDVPSLPRRYWLSRGQVTGLAVKTQLVHLARSDQDDEKDSRDWEICHVDEKSEKEYTSQQLAARFGWGFVMARDDWYGRYKVAEDA</sequence>
<dbReference type="OrthoDB" id="3946696at2759"/>
<dbReference type="OMA" id="WYVLHSF"/>
<gene>
    <name evidence="2" type="ORF">CLAFUR5_13884</name>
</gene>
<dbReference type="InterPro" id="IPR038883">
    <property type="entry name" value="AN11006-like"/>
</dbReference>
<accession>A0A9Q8PLK6</accession>
<evidence type="ECO:0000256" key="1">
    <source>
        <dbReference type="SAM" id="MobiDB-lite"/>
    </source>
</evidence>
<feature type="region of interest" description="Disordered" evidence="1">
    <location>
        <begin position="1"/>
        <end position="34"/>
    </location>
</feature>
<protein>
    <submittedName>
        <fullName evidence="2">Uncharacterized protein</fullName>
    </submittedName>
</protein>
<name>A0A9Q8PLK6_PASFU</name>
<dbReference type="KEGG" id="ffu:CLAFUR5_13884"/>
<dbReference type="RefSeq" id="XP_047768985.1">
    <property type="nucleotide sequence ID" value="XM_047913032.1"/>
</dbReference>
<feature type="compositionally biased region" description="Polar residues" evidence="1">
    <location>
        <begin position="23"/>
        <end position="32"/>
    </location>
</feature>
<dbReference type="PANTHER" id="PTHR42085">
    <property type="entry name" value="F-BOX DOMAIN-CONTAINING PROTEIN"/>
    <property type="match status" value="1"/>
</dbReference>
<feature type="compositionally biased region" description="Basic and acidic residues" evidence="1">
    <location>
        <begin position="8"/>
        <end position="19"/>
    </location>
</feature>